<dbReference type="Pfam" id="PF02213">
    <property type="entry name" value="GYF"/>
    <property type="match status" value="1"/>
</dbReference>
<dbReference type="OrthoDB" id="48509at2759"/>
<feature type="region of interest" description="Disordered" evidence="2">
    <location>
        <begin position="625"/>
        <end position="673"/>
    </location>
</feature>
<sequence>MPSQTPTSFASAAAISSAGDNNTTSRTTASNGDWSRRPNGATQTFRRPSQINTTFGTKDSAIREISTPTTTPYIPPHLNSAYQSSFNRGASNGDYRYSKEQMLGIFKSQDDASLSNELLPSSLSEGWLPGSSSGSGRADWNRKEELKDQQQHNLDLFSTSVNSPLKGPTQVNKDGITSSGLNGRKASMNQGQGTPSGLRNDRPGPRRRDTSDSIGGGLGASPFNRRDESNTTTPTSALLHRRADLKDGNLSSLLDKSARLDGGIDTGSPFSSWKRNVSGPMSAGLTGPLSPWAAAAPQSAGFGAFGNFSYDGPSAAPATPGEKRSGFGSLRGESRFKGLMSKESSEDIGVKSRDRSASGLGNLAESFVEKHGDAGLETHEEERIGSAALLDDNVSSLVAPNSEKKQFDDIGFASLVAPSHLLGGRTGHDPLGLANNDTMSLTGTTSHRIPDSDNRFISGNADEGLGNVGSFNSRMQISRQQMNSGFDGSGENLQGSFVGPQRNFPPISGLGSIGGLSGPSPWSTAAPGGFNQQRTAQAFGSGIFSSMDDISSSGGAFGTPTNSAFPSTRSKMGALFAEHVREDSNDVEDAFSSRLAGAGLNYPFNLSETQTSAQTRNMLDDLFARPNSNENQQQSSGHGVSTSGTHPSSSSGPSPQYGRSPEPSQPPPAQQRQMVMPDRIRWIYRDPSGNMQGPFTGLEMHDWYKAGFFSPELQVKKVEEKDYEPLAQLIRRIGNSREPFLVPQIGIPHGPPSSTGVLGTPGGNASLGIQPPFGNSFPSFGTTLTADQQNALERRKQEEQILMARQKEHLQQQQQSMMRNMLPTMPFPGPQPLHHQASGQSLHSHPSYSNISAPGGFPNQPPLSNQSAFDRQGFGALAGDGTFPRDTGLPSSLERANLGHSSAVQPPYGAVPQDFGHSQQVSNMLQDRARLQAQQDQWNAMQKNDGTQNLERLEQFHQLRLAENEQILPPSEPIVPSRTQETSPEPLQYEQPIEIEQQTRVDKDLIDENVWREFAPQPSQSPLPAPAAQRNRQHVAEALAAESSPPQSPVETPGTTNLAPWARDAQSSKVPSFQEIQEAEVRKAVQQEEVAAAARRQLAEQERIIALQAAAAAAQSAVAGLPSSANWAAGSPASTTPGSPWAKPAAGKVGTPTGLTKTKTLAQIQKEEESRKQRAAMVAAAANVTASPVATPGGKSYANLAGKVAAPTGNPTVTGNGAWNVVGAGGKTKAPASPAVPVTIRTVSSGVVPSSGKVKPQPARNNSVANATQLATDAFQKWVRNSLAGGLNGSINVDEFVKNLISYPLEEEIISDAIYGNSQTLDGNRFAREFIQRKKEADKGKVSDTIASNFSMGGGDIKSSTGGWNEVAKKAPVPTREEPASNFMVVAAKKKGKR</sequence>
<feature type="region of interest" description="Disordered" evidence="2">
    <location>
        <begin position="158"/>
        <end position="243"/>
    </location>
</feature>
<evidence type="ECO:0000313" key="4">
    <source>
        <dbReference type="EMBL" id="CAF9928568.1"/>
    </source>
</evidence>
<evidence type="ECO:0000256" key="2">
    <source>
        <dbReference type="SAM" id="MobiDB-lite"/>
    </source>
</evidence>
<keyword evidence="5" id="KW-1185">Reference proteome</keyword>
<dbReference type="SUPFAM" id="SSF55277">
    <property type="entry name" value="GYF domain"/>
    <property type="match status" value="1"/>
</dbReference>
<feature type="compositionally biased region" description="Polar residues" evidence="2">
    <location>
        <begin position="19"/>
        <end position="33"/>
    </location>
</feature>
<feature type="compositionally biased region" description="Low complexity" evidence="2">
    <location>
        <begin position="632"/>
        <end position="662"/>
    </location>
</feature>
<dbReference type="SMART" id="SM00444">
    <property type="entry name" value="GYF"/>
    <property type="match status" value="1"/>
</dbReference>
<name>A0A8H3IR92_9LECA</name>
<keyword evidence="1" id="KW-0175">Coiled coil</keyword>
<feature type="region of interest" description="Disordered" evidence="2">
    <location>
        <begin position="1015"/>
        <end position="1059"/>
    </location>
</feature>
<feature type="compositionally biased region" description="Polar residues" evidence="2">
    <location>
        <begin position="1049"/>
        <end position="1058"/>
    </location>
</feature>
<comment type="caution">
    <text evidence="4">The sequence shown here is derived from an EMBL/GenBank/DDBJ whole genome shotgun (WGS) entry which is preliminary data.</text>
</comment>
<feature type="region of interest" description="Disordered" evidence="2">
    <location>
        <begin position="1"/>
        <end position="60"/>
    </location>
</feature>
<feature type="region of interest" description="Disordered" evidence="2">
    <location>
        <begin position="824"/>
        <end position="894"/>
    </location>
</feature>
<dbReference type="PANTHER" id="PTHR14445:SF36">
    <property type="entry name" value="FI03272P-RELATED"/>
    <property type="match status" value="1"/>
</dbReference>
<dbReference type="InterPro" id="IPR035445">
    <property type="entry name" value="GYF-like_dom_sf"/>
</dbReference>
<reference evidence="4" key="1">
    <citation type="submission" date="2021-03" db="EMBL/GenBank/DDBJ databases">
        <authorList>
            <person name="Tagirdzhanova G."/>
        </authorList>
    </citation>
    <scope>NUCLEOTIDE SEQUENCE</scope>
</reference>
<accession>A0A8H3IR92</accession>
<dbReference type="InterPro" id="IPR003169">
    <property type="entry name" value="GYF"/>
</dbReference>
<dbReference type="PROSITE" id="PS50829">
    <property type="entry name" value="GYF"/>
    <property type="match status" value="1"/>
</dbReference>
<dbReference type="GO" id="GO:0005829">
    <property type="term" value="C:cytosol"/>
    <property type="evidence" value="ECO:0007669"/>
    <property type="project" value="TreeGrafter"/>
</dbReference>
<feature type="region of interest" description="Disordered" evidence="2">
    <location>
        <begin position="964"/>
        <end position="987"/>
    </location>
</feature>
<organism evidence="4 5">
    <name type="scientific">Gomphillus americanus</name>
    <dbReference type="NCBI Taxonomy" id="1940652"/>
    <lineage>
        <taxon>Eukaryota</taxon>
        <taxon>Fungi</taxon>
        <taxon>Dikarya</taxon>
        <taxon>Ascomycota</taxon>
        <taxon>Pezizomycotina</taxon>
        <taxon>Lecanoromycetes</taxon>
        <taxon>OSLEUM clade</taxon>
        <taxon>Ostropomycetidae</taxon>
        <taxon>Ostropales</taxon>
        <taxon>Graphidaceae</taxon>
        <taxon>Gomphilloideae</taxon>
        <taxon>Gomphillus</taxon>
    </lineage>
</organism>
<feature type="compositionally biased region" description="Basic and acidic residues" evidence="2">
    <location>
        <begin position="199"/>
        <end position="211"/>
    </location>
</feature>
<dbReference type="InterPro" id="IPR051640">
    <property type="entry name" value="GRB10-interact_GYF"/>
</dbReference>
<feature type="compositionally biased region" description="Polar residues" evidence="2">
    <location>
        <begin position="158"/>
        <end position="197"/>
    </location>
</feature>
<evidence type="ECO:0000313" key="5">
    <source>
        <dbReference type="Proteomes" id="UP000664169"/>
    </source>
</evidence>
<evidence type="ECO:0000259" key="3">
    <source>
        <dbReference type="PROSITE" id="PS50829"/>
    </source>
</evidence>
<feature type="coiled-coil region" evidence="1">
    <location>
        <begin position="1076"/>
        <end position="1104"/>
    </location>
</feature>
<feature type="compositionally biased region" description="Low complexity" evidence="2">
    <location>
        <begin position="8"/>
        <end position="18"/>
    </location>
</feature>
<feature type="region of interest" description="Disordered" evidence="2">
    <location>
        <begin position="1123"/>
        <end position="1154"/>
    </location>
</feature>
<feature type="compositionally biased region" description="Basic and acidic residues" evidence="2">
    <location>
        <begin position="343"/>
        <end position="356"/>
    </location>
</feature>
<proteinExistence type="predicted"/>
<dbReference type="Gene3D" id="3.30.1490.40">
    <property type="match status" value="1"/>
</dbReference>
<feature type="domain" description="GYF" evidence="3">
    <location>
        <begin position="679"/>
        <end position="734"/>
    </location>
</feature>
<feature type="region of interest" description="Disordered" evidence="2">
    <location>
        <begin position="1353"/>
        <end position="1376"/>
    </location>
</feature>
<evidence type="ECO:0000256" key="1">
    <source>
        <dbReference type="SAM" id="Coils"/>
    </source>
</evidence>
<gene>
    <name evidence="4" type="ORF">GOMPHAMPRED_005168</name>
</gene>
<feature type="compositionally biased region" description="Polar residues" evidence="2">
    <location>
        <begin position="837"/>
        <end position="852"/>
    </location>
</feature>
<dbReference type="PANTHER" id="PTHR14445">
    <property type="entry name" value="GRB10 INTERACTING GYF PROTEIN"/>
    <property type="match status" value="1"/>
</dbReference>
<protein>
    <recommendedName>
        <fullName evidence="3">GYF domain-containing protein</fullName>
    </recommendedName>
</protein>
<dbReference type="EMBL" id="CAJPDQ010000030">
    <property type="protein sequence ID" value="CAF9928568.1"/>
    <property type="molecule type" value="Genomic_DNA"/>
</dbReference>
<dbReference type="Proteomes" id="UP000664169">
    <property type="component" value="Unassembled WGS sequence"/>
</dbReference>
<feature type="compositionally biased region" description="Polar residues" evidence="2">
    <location>
        <begin position="40"/>
        <end position="57"/>
    </location>
</feature>
<feature type="region of interest" description="Disordered" evidence="2">
    <location>
        <begin position="314"/>
        <end position="357"/>
    </location>
</feature>